<dbReference type="Proteomes" id="UP000510886">
    <property type="component" value="Chromosome"/>
</dbReference>
<dbReference type="EMBL" id="CP047418">
    <property type="protein sequence ID" value="QLL77792.1"/>
    <property type="molecule type" value="Genomic_DNA"/>
</dbReference>
<dbReference type="RefSeq" id="WP_180849567.1">
    <property type="nucleotide sequence ID" value="NZ_CP047418.1"/>
</dbReference>
<dbReference type="AlphaFoldDB" id="A0A7H9EKI1"/>
<accession>A0A7H9EKI1</accession>
<reference evidence="1 2" key="1">
    <citation type="submission" date="2020-01" db="EMBL/GenBank/DDBJ databases">
        <title>Complete and circular genome sequences of six lactobacillus isolates from horses.</title>
        <authorList>
            <person name="Hassan H.M."/>
        </authorList>
    </citation>
    <scope>NUCLEOTIDE SEQUENCE [LARGE SCALE GENOMIC DNA]</scope>
    <source>
        <strain evidence="1 2">1A</strain>
    </source>
</reference>
<evidence type="ECO:0000313" key="2">
    <source>
        <dbReference type="Proteomes" id="UP000510886"/>
    </source>
</evidence>
<sequence length="157" mass="16937">MVDFTEIAVGDEDGVDKINKNFDAAQQTLNLEERKEISIPLSSGWKVVNNNSLKLVITPGRAWLYGDIGSTSGSSSPYGYNNPIAMAVPTSTTFRNKKYNLKGVYAFCPVGGHGGNTATNGVRVLCDSSGRLYLDEPSDKVKDGTLTINVQLDMIEA</sequence>
<dbReference type="KEGG" id="lsw:GTO87_03740"/>
<protein>
    <submittedName>
        <fullName evidence="1">Uncharacterized protein</fullName>
    </submittedName>
</protein>
<organism evidence="1 2">
    <name type="scientific">Ligilactobacillus saerimneri</name>
    <dbReference type="NCBI Taxonomy" id="228229"/>
    <lineage>
        <taxon>Bacteria</taxon>
        <taxon>Bacillati</taxon>
        <taxon>Bacillota</taxon>
        <taxon>Bacilli</taxon>
        <taxon>Lactobacillales</taxon>
        <taxon>Lactobacillaceae</taxon>
        <taxon>Ligilactobacillus</taxon>
    </lineage>
</organism>
<evidence type="ECO:0000313" key="1">
    <source>
        <dbReference type="EMBL" id="QLL77792.1"/>
    </source>
</evidence>
<proteinExistence type="predicted"/>
<gene>
    <name evidence="1" type="ORF">GTO87_03740</name>
</gene>
<name>A0A7H9EKI1_9LACO</name>